<gene>
    <name evidence="5" type="ORF">ONB1V03_LOCUS11349</name>
</gene>
<name>A0A7R9QQM5_9ACAR</name>
<evidence type="ECO:0000256" key="3">
    <source>
        <dbReference type="ARBA" id="ARBA00023136"/>
    </source>
</evidence>
<feature type="transmembrane region" description="Helical" evidence="4">
    <location>
        <begin position="538"/>
        <end position="556"/>
    </location>
</feature>
<dbReference type="Gene3D" id="1.20.1250.20">
    <property type="entry name" value="MFS general substrate transporter like domains"/>
    <property type="match status" value="2"/>
</dbReference>
<evidence type="ECO:0000256" key="2">
    <source>
        <dbReference type="ARBA" id="ARBA00022989"/>
    </source>
</evidence>
<keyword evidence="1 4" id="KW-0812">Transmembrane</keyword>
<feature type="transmembrane region" description="Helical" evidence="4">
    <location>
        <begin position="319"/>
        <end position="337"/>
    </location>
</feature>
<keyword evidence="2 4" id="KW-1133">Transmembrane helix</keyword>
<evidence type="ECO:0000256" key="1">
    <source>
        <dbReference type="ARBA" id="ARBA00022692"/>
    </source>
</evidence>
<reference evidence="5" key="1">
    <citation type="submission" date="2020-11" db="EMBL/GenBank/DDBJ databases">
        <authorList>
            <person name="Tran Van P."/>
        </authorList>
    </citation>
    <scope>NUCLEOTIDE SEQUENCE</scope>
</reference>
<dbReference type="PANTHER" id="PTHR23121:SF9">
    <property type="entry name" value="SODIUM-DEPENDENT GLUCOSE TRANSPORTER 1"/>
    <property type="match status" value="1"/>
</dbReference>
<protein>
    <recommendedName>
        <fullName evidence="7">Sodium-dependent glucose transporter 1</fullName>
    </recommendedName>
</protein>
<dbReference type="PANTHER" id="PTHR23121">
    <property type="entry name" value="SODIUM-DEPENDENT GLUCOSE TRANSPORTER 1"/>
    <property type="match status" value="1"/>
</dbReference>
<evidence type="ECO:0000256" key="4">
    <source>
        <dbReference type="SAM" id="Phobius"/>
    </source>
</evidence>
<dbReference type="EMBL" id="CAJPVJ010008385">
    <property type="protein sequence ID" value="CAG2171891.1"/>
    <property type="molecule type" value="Genomic_DNA"/>
</dbReference>
<feature type="transmembrane region" description="Helical" evidence="4">
    <location>
        <begin position="12"/>
        <end position="31"/>
    </location>
</feature>
<feature type="transmembrane region" description="Helical" evidence="4">
    <location>
        <begin position="259"/>
        <end position="278"/>
    </location>
</feature>
<dbReference type="EMBL" id="OC923210">
    <property type="protein sequence ID" value="CAD7654704.1"/>
    <property type="molecule type" value="Genomic_DNA"/>
</dbReference>
<feature type="transmembrane region" description="Helical" evidence="4">
    <location>
        <begin position="132"/>
        <end position="153"/>
    </location>
</feature>
<sequence>MIEIWGHRSAPLLQLLHCGFGVGNIISPLILKSHLIGEIHGNSSTGSQSIGNNTNETNVWVESSVDRRTGLIIPFQINAFIQLLSPVALVVMFIWKRYEPQHSIQHSDSKLATGDIPELKLFDREGFPRQRAILLFCVWLSVYVVSEATILLFGATYFQYCPLKLTAQESAQLLSTVATAFTAGRGLSALLALRFKPQQMICYHFAILIIATITLYVGQYNLTVLWVSTIMAGLGFSAMFPAMFAYLEQYLSITNPIGSIAIFSSEGMTMTMYAPVMVDMKYILHTSIRYVSLYTTFLSAGYMTGTVFGYLYEYLNRQLTAIIFLAFMSIGSALTPLSPNLSALYTCAFLVGMGASVWNSMCNVWMIELWGHRSAPLLQLLHCGFGIGNIISPLILKSHLIGEIHSNSSTGSQSIGNYTNETDVWVESSVDRRTGLIIPFQINAFIQLLFTDNTPAPKLFDRDGFPRKRAILLFCVWLSTYCVAEATILSFGATYFQYCPLKLTAQESAQLLSAVAIAFTIGRGISVLTALRYSPQQMIGYHFVVLIIAAITLYAGQYNLSVLWVSTIMTGLGLSAMCPAMFAYLEQYLSITNPIALVNRYSRCFNSQIDKQFSVIDKRLNGNTCDGGPAIGDPVSHIISNGVVGDCK</sequence>
<feature type="transmembrane region" description="Helical" evidence="4">
    <location>
        <begin position="290"/>
        <end position="312"/>
    </location>
</feature>
<dbReference type="Proteomes" id="UP000728032">
    <property type="component" value="Unassembled WGS sequence"/>
</dbReference>
<dbReference type="OrthoDB" id="6512734at2759"/>
<feature type="transmembrane region" description="Helical" evidence="4">
    <location>
        <begin position="224"/>
        <end position="247"/>
    </location>
</feature>
<evidence type="ECO:0000313" key="6">
    <source>
        <dbReference type="Proteomes" id="UP000728032"/>
    </source>
</evidence>
<feature type="transmembrane region" description="Helical" evidence="4">
    <location>
        <begin position="471"/>
        <end position="491"/>
    </location>
</feature>
<evidence type="ECO:0000313" key="5">
    <source>
        <dbReference type="EMBL" id="CAD7654704.1"/>
    </source>
</evidence>
<feature type="transmembrane region" description="Helical" evidence="4">
    <location>
        <begin position="562"/>
        <end position="585"/>
    </location>
</feature>
<dbReference type="AlphaFoldDB" id="A0A7R9QQM5"/>
<evidence type="ECO:0008006" key="7">
    <source>
        <dbReference type="Google" id="ProtNLM"/>
    </source>
</evidence>
<dbReference type="SUPFAM" id="SSF103473">
    <property type="entry name" value="MFS general substrate transporter"/>
    <property type="match status" value="2"/>
</dbReference>
<organism evidence="5">
    <name type="scientific">Oppiella nova</name>
    <dbReference type="NCBI Taxonomy" id="334625"/>
    <lineage>
        <taxon>Eukaryota</taxon>
        <taxon>Metazoa</taxon>
        <taxon>Ecdysozoa</taxon>
        <taxon>Arthropoda</taxon>
        <taxon>Chelicerata</taxon>
        <taxon>Arachnida</taxon>
        <taxon>Acari</taxon>
        <taxon>Acariformes</taxon>
        <taxon>Sarcoptiformes</taxon>
        <taxon>Oribatida</taxon>
        <taxon>Brachypylina</taxon>
        <taxon>Oppioidea</taxon>
        <taxon>Oppiidae</taxon>
        <taxon>Oppiella</taxon>
    </lineage>
</organism>
<feature type="transmembrane region" description="Helical" evidence="4">
    <location>
        <begin position="511"/>
        <end position="531"/>
    </location>
</feature>
<feature type="transmembrane region" description="Helical" evidence="4">
    <location>
        <begin position="200"/>
        <end position="218"/>
    </location>
</feature>
<accession>A0A7R9QQM5</accession>
<dbReference type="InterPro" id="IPR036259">
    <property type="entry name" value="MFS_trans_sf"/>
</dbReference>
<keyword evidence="3 4" id="KW-0472">Membrane</keyword>
<proteinExistence type="predicted"/>
<keyword evidence="6" id="KW-1185">Reference proteome</keyword>
<feature type="transmembrane region" description="Helical" evidence="4">
    <location>
        <begin position="71"/>
        <end position="95"/>
    </location>
</feature>